<evidence type="ECO:0000313" key="8">
    <source>
        <dbReference type="Proteomes" id="UP001589828"/>
    </source>
</evidence>
<evidence type="ECO:0000256" key="5">
    <source>
        <dbReference type="ARBA" id="ARBA00022801"/>
    </source>
</evidence>
<evidence type="ECO:0000256" key="2">
    <source>
        <dbReference type="ARBA" id="ARBA00022649"/>
    </source>
</evidence>
<dbReference type="Proteomes" id="UP001589828">
    <property type="component" value="Unassembled WGS sequence"/>
</dbReference>
<protein>
    <recommendedName>
        <fullName evidence="6">Putative mRNA interferase YoeB</fullName>
    </recommendedName>
</protein>
<proteinExistence type="inferred from homology"/>
<dbReference type="Pfam" id="PF06769">
    <property type="entry name" value="YoeB_toxin"/>
    <property type="match status" value="1"/>
</dbReference>
<accession>A0ABV6LCN9</accession>
<comment type="similarity">
    <text evidence="1">Belongs to the YoeB family.</text>
</comment>
<reference evidence="7 8" key="1">
    <citation type="submission" date="2024-09" db="EMBL/GenBank/DDBJ databases">
        <authorList>
            <person name="Sun Q."/>
            <person name="Mori K."/>
        </authorList>
    </citation>
    <scope>NUCLEOTIDE SEQUENCE [LARGE SCALE GENOMIC DNA]</scope>
    <source>
        <strain evidence="7 8">NCAIM B.02415</strain>
    </source>
</reference>
<dbReference type="SUPFAM" id="SSF143011">
    <property type="entry name" value="RelE-like"/>
    <property type="match status" value="1"/>
</dbReference>
<dbReference type="InterPro" id="IPR035093">
    <property type="entry name" value="RelE/ParE_toxin_dom_sf"/>
</dbReference>
<keyword evidence="5" id="KW-0378">Hydrolase</keyword>
<dbReference type="Gene3D" id="3.30.2310.20">
    <property type="entry name" value="RelE-like"/>
    <property type="match status" value="1"/>
</dbReference>
<keyword evidence="3" id="KW-0540">Nuclease</keyword>
<organism evidence="7 8">
    <name type="scientific">Mucilaginibacter angelicae</name>
    <dbReference type="NCBI Taxonomy" id="869718"/>
    <lineage>
        <taxon>Bacteria</taxon>
        <taxon>Pseudomonadati</taxon>
        <taxon>Bacteroidota</taxon>
        <taxon>Sphingobacteriia</taxon>
        <taxon>Sphingobacteriales</taxon>
        <taxon>Sphingobacteriaceae</taxon>
        <taxon>Mucilaginibacter</taxon>
    </lineage>
</organism>
<dbReference type="InterPro" id="IPR009614">
    <property type="entry name" value="YoeB_toxin"/>
</dbReference>
<dbReference type="NCBIfam" id="TIGR02116">
    <property type="entry name" value="toxin_Txe_YoeB"/>
    <property type="match status" value="1"/>
</dbReference>
<keyword evidence="8" id="KW-1185">Reference proteome</keyword>
<dbReference type="RefSeq" id="WP_377025020.1">
    <property type="nucleotide sequence ID" value="NZ_JBHLTS010000072.1"/>
</dbReference>
<evidence type="ECO:0000313" key="7">
    <source>
        <dbReference type="EMBL" id="MFC0517242.1"/>
    </source>
</evidence>
<evidence type="ECO:0000256" key="4">
    <source>
        <dbReference type="ARBA" id="ARBA00022759"/>
    </source>
</evidence>
<dbReference type="PANTHER" id="PTHR38039">
    <property type="entry name" value="TOXIN YOEB"/>
    <property type="match status" value="1"/>
</dbReference>
<evidence type="ECO:0000256" key="6">
    <source>
        <dbReference type="ARBA" id="ARBA00030388"/>
    </source>
</evidence>
<dbReference type="EMBL" id="JBHLTS010000072">
    <property type="protein sequence ID" value="MFC0517242.1"/>
    <property type="molecule type" value="Genomic_DNA"/>
</dbReference>
<comment type="caution">
    <text evidence="7">The sequence shown here is derived from an EMBL/GenBank/DDBJ whole genome shotgun (WGS) entry which is preliminary data.</text>
</comment>
<evidence type="ECO:0000256" key="3">
    <source>
        <dbReference type="ARBA" id="ARBA00022722"/>
    </source>
</evidence>
<keyword evidence="4" id="KW-0255">Endonuclease</keyword>
<name>A0ABV6LCN9_9SPHI</name>
<gene>
    <name evidence="7" type="ORF">ACFFGT_23735</name>
</gene>
<dbReference type="PANTHER" id="PTHR38039:SF1">
    <property type="entry name" value="TOXIN YOEB"/>
    <property type="match status" value="1"/>
</dbReference>
<sequence>MSQDPFNGIGKPEMLRHNLTGLWSRRINQEHRIVYEVLEAEGRIKVHSLKGHY</sequence>
<keyword evidence="2" id="KW-1277">Toxin-antitoxin system</keyword>
<evidence type="ECO:0000256" key="1">
    <source>
        <dbReference type="ARBA" id="ARBA00008172"/>
    </source>
</evidence>